<gene>
    <name evidence="9" type="ORF">P7H59_01340</name>
</gene>
<sequence length="630" mass="73208">MDKREYEVLDILLKYNQITITQISKQMKLSNKTISKSLDKIEDFLKESELSLIRKPKIGISILGDKKKGYQLLNLRITDDVPNTREERVQYLCFNILANEGYFTLAELSESLFVSKTTLEKDIVQVYEIFAHFHVAIEKIPGKGSFLNIMEYERRKLALDLIYYFWGQNWQIINQDGQFLHLIEGVPLFAQSFVNIEYLKQINILLQQFITKNQLKMSDLNYQSLLLHLLIAVERIKSNQLIDKKYADNKVQHPMIIDLVSVLESSFDIDIPEIEIAYIQIYFNRLSQTDVSEPLISEKRISETIVASTSLDDGEAQHALARHIKQSLERIMNKLPVNNPYTQDIKKNFPLSFDEALSLKNQLEKQFHLFIPEDEVAYMAVHLQTYREQMKLPIELKKSVLLVCSSGKGTSQLLAARIKRAFPELIINRILSVQELYQTKISEDMILSTVNISMPDQNLLIVSPILSQNDRQQIQQHLDNEQPNLKRNFEFSRLINEELIFLDKSFFSIGEILTFIGKQLVERGYAFKEIIASAVEREEFSYTSFGKFATPHGNAKFVKKSAIIFLRLKNELTWGNTNIRFVFFLCVKDEKPQQLEKIFDSLLEIIDENEKGYLLKGNKQQILDYLKEGS</sequence>
<dbReference type="Gene3D" id="3.40.930.10">
    <property type="entry name" value="Mannitol-specific EII, Chain A"/>
    <property type="match status" value="1"/>
</dbReference>
<dbReference type="Pfam" id="PF05043">
    <property type="entry name" value="Mga"/>
    <property type="match status" value="1"/>
</dbReference>
<dbReference type="InterPro" id="IPR036390">
    <property type="entry name" value="WH_DNA-bd_sf"/>
</dbReference>
<keyword evidence="1" id="KW-0808">Transferase</keyword>
<dbReference type="PROSITE" id="PS51094">
    <property type="entry name" value="PTS_EIIA_TYPE_2"/>
    <property type="match status" value="1"/>
</dbReference>
<dbReference type="PROSITE" id="PS51372">
    <property type="entry name" value="PRD_2"/>
    <property type="match status" value="1"/>
</dbReference>
<evidence type="ECO:0000313" key="9">
    <source>
        <dbReference type="EMBL" id="MDT2827090.1"/>
    </source>
</evidence>
<dbReference type="SUPFAM" id="SSF55804">
    <property type="entry name" value="Phoshotransferase/anion transport protein"/>
    <property type="match status" value="1"/>
</dbReference>
<dbReference type="Gene3D" id="1.10.1790.10">
    <property type="entry name" value="PRD domain"/>
    <property type="match status" value="2"/>
</dbReference>
<name>A0ABU3FM89_9ENTE</name>
<evidence type="ECO:0000256" key="2">
    <source>
        <dbReference type="ARBA" id="ARBA00022737"/>
    </source>
</evidence>
<dbReference type="InterPro" id="IPR036095">
    <property type="entry name" value="PTS_EIIB-like_sf"/>
</dbReference>
<dbReference type="InterPro" id="IPR013011">
    <property type="entry name" value="PTS_EIIB_2"/>
</dbReference>
<dbReference type="Pfam" id="PF00874">
    <property type="entry name" value="PRD"/>
    <property type="match status" value="2"/>
</dbReference>
<dbReference type="InterPro" id="IPR002178">
    <property type="entry name" value="PTS_EIIA_type-2_dom"/>
</dbReference>
<evidence type="ECO:0000259" key="8">
    <source>
        <dbReference type="PROSITE" id="PS51372"/>
    </source>
</evidence>
<reference evidence="9 10" key="1">
    <citation type="submission" date="2023-03" db="EMBL/GenBank/DDBJ databases">
        <authorList>
            <person name="Shen W."/>
            <person name="Cai J."/>
        </authorList>
    </citation>
    <scope>NUCLEOTIDE SEQUENCE [LARGE SCALE GENOMIC DNA]</scope>
    <source>
        <strain evidence="9 10">B101</strain>
    </source>
</reference>
<dbReference type="Proteomes" id="UP001265301">
    <property type="component" value="Unassembled WGS sequence"/>
</dbReference>
<dbReference type="InterPro" id="IPR011608">
    <property type="entry name" value="PRD"/>
</dbReference>
<dbReference type="InterPro" id="IPR036388">
    <property type="entry name" value="WH-like_DNA-bd_sf"/>
</dbReference>
<evidence type="ECO:0000256" key="4">
    <source>
        <dbReference type="ARBA" id="ARBA00023159"/>
    </source>
</evidence>
<keyword evidence="3" id="KW-0805">Transcription regulation</keyword>
<feature type="domain" description="PTS EIIA type-2" evidence="6">
    <location>
        <begin position="493"/>
        <end position="629"/>
    </location>
</feature>
<dbReference type="SUPFAM" id="SSF46785">
    <property type="entry name" value="Winged helix' DNA-binding domain"/>
    <property type="match status" value="1"/>
</dbReference>
<dbReference type="SUPFAM" id="SSF52794">
    <property type="entry name" value="PTS system IIB component-like"/>
    <property type="match status" value="1"/>
</dbReference>
<dbReference type="Gene3D" id="3.40.50.2300">
    <property type="match status" value="1"/>
</dbReference>
<evidence type="ECO:0000256" key="3">
    <source>
        <dbReference type="ARBA" id="ARBA00023015"/>
    </source>
</evidence>
<keyword evidence="4" id="KW-0010">Activator</keyword>
<evidence type="ECO:0000259" key="7">
    <source>
        <dbReference type="PROSITE" id="PS51099"/>
    </source>
</evidence>
<comment type="caution">
    <text evidence="9">The sequence shown here is derived from an EMBL/GenBank/DDBJ whole genome shotgun (WGS) entry which is preliminary data.</text>
</comment>
<evidence type="ECO:0000313" key="10">
    <source>
        <dbReference type="Proteomes" id="UP001265301"/>
    </source>
</evidence>
<feature type="domain" description="PTS EIIB type-2" evidence="7">
    <location>
        <begin position="398"/>
        <end position="486"/>
    </location>
</feature>
<organism evidence="9 10">
    <name type="scientific">Enterococcus viikkiensis</name>
    <dbReference type="NCBI Taxonomy" id="930854"/>
    <lineage>
        <taxon>Bacteria</taxon>
        <taxon>Bacillati</taxon>
        <taxon>Bacillota</taxon>
        <taxon>Bacilli</taxon>
        <taxon>Lactobacillales</taxon>
        <taxon>Enterococcaceae</taxon>
        <taxon>Enterococcus</taxon>
    </lineage>
</organism>
<dbReference type="PANTHER" id="PTHR30185">
    <property type="entry name" value="CRYPTIC BETA-GLUCOSIDE BGL OPERON ANTITERMINATOR"/>
    <property type="match status" value="1"/>
</dbReference>
<proteinExistence type="predicted"/>
<dbReference type="Gene3D" id="1.10.10.10">
    <property type="entry name" value="Winged helix-like DNA-binding domain superfamily/Winged helix DNA-binding domain"/>
    <property type="match status" value="1"/>
</dbReference>
<accession>A0ABU3FM89</accession>
<dbReference type="InterPro" id="IPR036634">
    <property type="entry name" value="PRD_sf"/>
</dbReference>
<protein>
    <submittedName>
        <fullName evidence="9">BglG family transcription antiterminator</fullName>
    </submittedName>
</protein>
<dbReference type="PROSITE" id="PS51099">
    <property type="entry name" value="PTS_EIIB_TYPE_2"/>
    <property type="match status" value="1"/>
</dbReference>
<dbReference type="InterPro" id="IPR007737">
    <property type="entry name" value="Mga_HTH"/>
</dbReference>
<dbReference type="Pfam" id="PF00359">
    <property type="entry name" value="PTS_EIIA_2"/>
    <property type="match status" value="1"/>
</dbReference>
<dbReference type="PANTHER" id="PTHR30185:SF13">
    <property type="entry name" value="LICABCH OPERON REGULATOR-RELATED"/>
    <property type="match status" value="1"/>
</dbReference>
<dbReference type="RefSeq" id="WP_311818319.1">
    <property type="nucleotide sequence ID" value="NZ_JARQBN010000001.1"/>
</dbReference>
<keyword evidence="5" id="KW-0804">Transcription</keyword>
<keyword evidence="2" id="KW-0677">Repeat</keyword>
<dbReference type="InterPro" id="IPR016152">
    <property type="entry name" value="PTrfase/Anion_transptr"/>
</dbReference>
<dbReference type="SUPFAM" id="SSF63520">
    <property type="entry name" value="PTS-regulatory domain, PRD"/>
    <property type="match status" value="2"/>
</dbReference>
<evidence type="ECO:0000259" key="6">
    <source>
        <dbReference type="PROSITE" id="PS51094"/>
    </source>
</evidence>
<dbReference type="InterPro" id="IPR050661">
    <property type="entry name" value="BglG_antiterminators"/>
</dbReference>
<evidence type="ECO:0000256" key="1">
    <source>
        <dbReference type="ARBA" id="ARBA00022679"/>
    </source>
</evidence>
<keyword evidence="10" id="KW-1185">Reference proteome</keyword>
<feature type="domain" description="PRD" evidence="8">
    <location>
        <begin position="289"/>
        <end position="393"/>
    </location>
</feature>
<dbReference type="CDD" id="cd05568">
    <property type="entry name" value="PTS_IIB_bgl_like"/>
    <property type="match status" value="1"/>
</dbReference>
<dbReference type="EMBL" id="JARQBN010000001">
    <property type="protein sequence ID" value="MDT2827090.1"/>
    <property type="molecule type" value="Genomic_DNA"/>
</dbReference>
<evidence type="ECO:0000256" key="5">
    <source>
        <dbReference type="ARBA" id="ARBA00023163"/>
    </source>
</evidence>